<gene>
    <name evidence="6" type="ordered locus">Poras_1098</name>
</gene>
<dbReference type="KEGG" id="pah:Poras_1098"/>
<dbReference type="Gene3D" id="2.60.40.1120">
    <property type="entry name" value="Carboxypeptidase-like, regulatory domain"/>
    <property type="match status" value="1"/>
</dbReference>
<dbReference type="Gene3D" id="2.40.170.20">
    <property type="entry name" value="TonB-dependent receptor, beta-barrel domain"/>
    <property type="match status" value="1"/>
</dbReference>
<dbReference type="HOGENOM" id="CLU_017617_0_1_10"/>
<accession>F4KL28</accession>
<keyword evidence="4" id="KW-0732">Signal</keyword>
<feature type="domain" description="Outer membrane protein beta-barrel" evidence="5">
    <location>
        <begin position="401"/>
        <end position="812"/>
    </location>
</feature>
<dbReference type="Gene3D" id="2.170.130.10">
    <property type="entry name" value="TonB-dependent receptor, plug domain"/>
    <property type="match status" value="1"/>
</dbReference>
<organism evidence="6 7">
    <name type="scientific">Porphyromonas asaccharolytica (strain ATCC 25260 / DSM 20707 / BCRC 10618 / CCUG 7834 / JCM 6326 / LMG 13178 / VPI 4198 / B440)</name>
    <name type="common">Bacteroides asaccharolyticus</name>
    <dbReference type="NCBI Taxonomy" id="879243"/>
    <lineage>
        <taxon>Bacteria</taxon>
        <taxon>Pseudomonadati</taxon>
        <taxon>Bacteroidota</taxon>
        <taxon>Bacteroidia</taxon>
        <taxon>Bacteroidales</taxon>
        <taxon>Porphyromonadaceae</taxon>
        <taxon>Porphyromonas</taxon>
    </lineage>
</organism>
<dbReference type="Pfam" id="PF13715">
    <property type="entry name" value="CarbopepD_reg_2"/>
    <property type="match status" value="1"/>
</dbReference>
<dbReference type="AlphaFoldDB" id="F4KL28"/>
<evidence type="ECO:0000256" key="3">
    <source>
        <dbReference type="ARBA" id="ARBA00023237"/>
    </source>
</evidence>
<dbReference type="InterPro" id="IPR037066">
    <property type="entry name" value="Plug_dom_sf"/>
</dbReference>
<dbReference type="GO" id="GO:0009279">
    <property type="term" value="C:cell outer membrane"/>
    <property type="evidence" value="ECO:0007669"/>
    <property type="project" value="UniProtKB-SubCell"/>
</dbReference>
<dbReference type="InterPro" id="IPR041700">
    <property type="entry name" value="OMP_b-brl_3"/>
</dbReference>
<name>F4KL28_PORAD</name>
<dbReference type="SUPFAM" id="SSF49464">
    <property type="entry name" value="Carboxypeptidase regulatory domain-like"/>
    <property type="match status" value="1"/>
</dbReference>
<dbReference type="STRING" id="879243.Poras_1098"/>
<comment type="subcellular location">
    <subcellularLocation>
        <location evidence="1">Cell outer membrane</location>
    </subcellularLocation>
</comment>
<dbReference type="InterPro" id="IPR008969">
    <property type="entry name" value="CarboxyPept-like_regulatory"/>
</dbReference>
<dbReference type="SUPFAM" id="SSF56935">
    <property type="entry name" value="Porins"/>
    <property type="match status" value="1"/>
</dbReference>
<evidence type="ECO:0000256" key="4">
    <source>
        <dbReference type="SAM" id="SignalP"/>
    </source>
</evidence>
<protein>
    <submittedName>
        <fullName evidence="6">TonB-dependent receptor plug</fullName>
    </submittedName>
</protein>
<evidence type="ECO:0000256" key="1">
    <source>
        <dbReference type="ARBA" id="ARBA00004442"/>
    </source>
</evidence>
<keyword evidence="7" id="KW-1185">Reference proteome</keyword>
<dbReference type="PANTHER" id="PTHR40980">
    <property type="entry name" value="PLUG DOMAIN-CONTAINING PROTEIN"/>
    <property type="match status" value="1"/>
</dbReference>
<keyword evidence="3" id="KW-0998">Cell outer membrane</keyword>
<feature type="chain" id="PRO_5003310068" evidence="4">
    <location>
        <begin position="35"/>
        <end position="840"/>
    </location>
</feature>
<dbReference type="Pfam" id="PF14905">
    <property type="entry name" value="OMP_b-brl_3"/>
    <property type="match status" value="1"/>
</dbReference>
<evidence type="ECO:0000259" key="5">
    <source>
        <dbReference type="Pfam" id="PF14905"/>
    </source>
</evidence>
<evidence type="ECO:0000313" key="6">
    <source>
        <dbReference type="EMBL" id="AEE13040.1"/>
    </source>
</evidence>
<proteinExistence type="predicted"/>
<dbReference type="EMBL" id="CP002689">
    <property type="protein sequence ID" value="AEE13040.1"/>
    <property type="molecule type" value="Genomic_DNA"/>
</dbReference>
<reference evidence="7" key="1">
    <citation type="submission" date="2011-04" db="EMBL/GenBank/DDBJ databases">
        <title>The complete genome of Porphyromonas asaccharolytica DSM 20707.</title>
        <authorList>
            <person name="Lucas S."/>
            <person name="Han J."/>
            <person name="Lapidus A."/>
            <person name="Bruce D."/>
            <person name="Goodwin L."/>
            <person name="Pitluck S."/>
            <person name="Peters L."/>
            <person name="Kyrpides N."/>
            <person name="Mavromatis K."/>
            <person name="Ivanova N."/>
            <person name="Ovchinnikova G."/>
            <person name="Pagani I."/>
            <person name="Lu M."/>
            <person name="Detter J.C."/>
            <person name="Tapia R."/>
            <person name="Han C."/>
            <person name="Land M."/>
            <person name="Hauser L."/>
            <person name="Markowitz V."/>
            <person name="Cheng J.-F."/>
            <person name="Hugenholtz P."/>
            <person name="Woyke T."/>
            <person name="Wu D."/>
            <person name="Gronow S."/>
            <person name="Wellnitz S."/>
            <person name="Brambilla E."/>
            <person name="Klenk H.-P."/>
            <person name="Eisen J.A."/>
        </authorList>
    </citation>
    <scope>NUCLEOTIDE SEQUENCE [LARGE SCALE GENOMIC DNA]</scope>
    <source>
        <strain evidence="7">ATCC 25260 / DSM 20707 / VPI 4198</strain>
    </source>
</reference>
<keyword evidence="6" id="KW-0675">Receptor</keyword>
<dbReference type="InterPro" id="IPR036942">
    <property type="entry name" value="Beta-barrel_TonB_sf"/>
</dbReference>
<sequence>MGQTLNSHNMMKSTLIRKALLVTGLLLVALSATAQTSPCQISGVVIDSTRHEAIAYATIEYKLLDEQLTGGAVSNEQGHFEMTLPRMGSYQLTIRSVGFQTKQMRVTTQAGQNSLDTIYLAPDAQTLDEVQVVARRKLIKLSPKGLTYDMKNDVLAQTDNLLFALRKVPLVTVDGEGNIRVKGSSNFSVYINGSPSRVASMNPTEVLRGIPASSVKGIEVITQVDARYDASAGDAIINIITESKSLDGYSGLVSLMGSTIPNINGTSSLTLTKGKLSVALNYNYDYTRHKDQPVDVSRRTFQGDKTTSLFKSSEVAGSNNDGVFQNHVGSLMGEYAIDSLNSLYADGHLFVSSVYTTGLSQQTFDRPNEPTRYATSLNQMRLTSGSVEGNLIYRNLYAADKQPRFSIGYRYAYNPDQRYKEWTERQYRDGFTSWESSLYDETRRMERSRGGLSEHALQSDYQFIWSGGHALQVGVKEVLRLGSSRPEYHLWNEGKGDWQEVNNPLYRQGDMSQLQSLTSAYANYAWQGERFALSAGARGTLVYDKITFSQNSEGDFHKTGVDLIPTATLSYMLTERQQLSLSYKMNPIRPSIWRLNPYRSQMTTYDISFGNPYLQSELHHNVDLSYTFFSNQLYLSLTTGYEQTNNAIMPVRYRDPKSPEILYHTFANAGLHRVPNASLWLNWRPIMPLSLTFFGSSRYHLFDYPIEGLSQRNWEHMLSANVDVTLPKSWYLGASWYYYANPPTLRTTYSYNHGYSFYLKKSFWDDKLDLTLTAQHPFSKYIRFETKQWGDDFEYNQRNMIQARAIGLKITYNFNSGKSRKVTRNESLATSDLDQRTGVQ</sequence>
<dbReference type="eggNOG" id="COG4771">
    <property type="taxonomic scope" value="Bacteria"/>
</dbReference>
<keyword evidence="2" id="KW-0472">Membrane</keyword>
<dbReference type="PANTHER" id="PTHR40980:SF4">
    <property type="entry name" value="TONB-DEPENDENT RECEPTOR-LIKE BETA-BARREL DOMAIN-CONTAINING PROTEIN"/>
    <property type="match status" value="1"/>
</dbReference>
<evidence type="ECO:0000256" key="2">
    <source>
        <dbReference type="ARBA" id="ARBA00023136"/>
    </source>
</evidence>
<feature type="signal peptide" evidence="4">
    <location>
        <begin position="1"/>
        <end position="34"/>
    </location>
</feature>
<evidence type="ECO:0000313" key="7">
    <source>
        <dbReference type="Proteomes" id="UP000006545"/>
    </source>
</evidence>
<dbReference type="Proteomes" id="UP000006545">
    <property type="component" value="Chromosome"/>
</dbReference>